<protein>
    <recommendedName>
        <fullName evidence="6">Iron dicitrate transport regulator FecR</fullName>
    </recommendedName>
</protein>
<organism evidence="4 5">
    <name type="scientific">Rhodoblastus sphagnicola</name>
    <dbReference type="NCBI Taxonomy" id="333368"/>
    <lineage>
        <taxon>Bacteria</taxon>
        <taxon>Pseudomonadati</taxon>
        <taxon>Pseudomonadota</taxon>
        <taxon>Alphaproteobacteria</taxon>
        <taxon>Hyphomicrobiales</taxon>
        <taxon>Rhodoblastaceae</taxon>
        <taxon>Rhodoblastus</taxon>
    </lineage>
</organism>
<dbReference type="Proteomes" id="UP000239089">
    <property type="component" value="Unassembled WGS sequence"/>
</dbReference>
<accession>A0A2S6MWH1</accession>
<dbReference type="InterPro" id="IPR032623">
    <property type="entry name" value="FecR_N"/>
</dbReference>
<keyword evidence="5" id="KW-1185">Reference proteome</keyword>
<feature type="domain" description="FecR N-terminal" evidence="3">
    <location>
        <begin position="36"/>
        <end position="76"/>
    </location>
</feature>
<dbReference type="EMBL" id="NHSJ01000131">
    <property type="protein sequence ID" value="PPQ26713.1"/>
    <property type="molecule type" value="Genomic_DNA"/>
</dbReference>
<dbReference type="GO" id="GO:0016989">
    <property type="term" value="F:sigma factor antagonist activity"/>
    <property type="evidence" value="ECO:0007669"/>
    <property type="project" value="TreeGrafter"/>
</dbReference>
<dbReference type="Gene3D" id="2.60.120.1440">
    <property type="match status" value="1"/>
</dbReference>
<sequence length="340" mass="36650">MNVLCRPLRPRPAANELASMMKGDEHDSDELLRNRAKDWVVHLATGDATQADLDEVRRWCARSPRHAAAYAQVCRLWGMLETPLLEAQRHGLGFSGRARPMGRRAFIGGAVAASAAVVAGGLLIRPPLDLWPSLTELGSDYRTGVGEQRKLALGGDVLIEMNTRTSLNIREVDGDKRDIELVAGEAAVSAQSGVVTVRAAAGAVSAANAQFTLRFDRSEVRVTCLNGTVDVGVRGRSVGLNAGKQLAYADDIGAATAANPDVSAGWRDGVLVFENELLSHVIDEVNRYRPGHIVLLNAEIGRRRVSARFKLSRLDMVITQFHEVFGAKVRSLGGGLVMLS</sequence>
<dbReference type="PANTHER" id="PTHR30273">
    <property type="entry name" value="PERIPLASMIC SIGNAL SENSOR AND SIGMA FACTOR ACTIVATOR FECR-RELATED"/>
    <property type="match status" value="1"/>
</dbReference>
<keyword evidence="1" id="KW-0812">Transmembrane</keyword>
<evidence type="ECO:0000313" key="4">
    <source>
        <dbReference type="EMBL" id="PPQ26713.1"/>
    </source>
</evidence>
<dbReference type="Pfam" id="PF16220">
    <property type="entry name" value="DUF4880"/>
    <property type="match status" value="1"/>
</dbReference>
<dbReference type="Pfam" id="PF04773">
    <property type="entry name" value="FecR"/>
    <property type="match status" value="1"/>
</dbReference>
<feature type="domain" description="FecR protein" evidence="2">
    <location>
        <begin position="140"/>
        <end position="229"/>
    </location>
</feature>
<name>A0A2S6MWH1_9HYPH</name>
<dbReference type="InterPro" id="IPR006860">
    <property type="entry name" value="FecR"/>
</dbReference>
<dbReference type="Gene3D" id="3.55.50.30">
    <property type="match status" value="1"/>
</dbReference>
<feature type="transmembrane region" description="Helical" evidence="1">
    <location>
        <begin position="105"/>
        <end position="124"/>
    </location>
</feature>
<evidence type="ECO:0000259" key="3">
    <source>
        <dbReference type="Pfam" id="PF16220"/>
    </source>
</evidence>
<dbReference type="PANTHER" id="PTHR30273:SF2">
    <property type="entry name" value="PROTEIN FECR"/>
    <property type="match status" value="1"/>
</dbReference>
<comment type="caution">
    <text evidence="4">The sequence shown here is derived from an EMBL/GenBank/DDBJ whole genome shotgun (WGS) entry which is preliminary data.</text>
</comment>
<evidence type="ECO:0000256" key="1">
    <source>
        <dbReference type="SAM" id="Phobius"/>
    </source>
</evidence>
<keyword evidence="1" id="KW-0472">Membrane</keyword>
<gene>
    <name evidence="4" type="ORF">CCR94_21605</name>
</gene>
<dbReference type="PIRSF" id="PIRSF018266">
    <property type="entry name" value="FecR"/>
    <property type="match status" value="1"/>
</dbReference>
<evidence type="ECO:0000259" key="2">
    <source>
        <dbReference type="Pfam" id="PF04773"/>
    </source>
</evidence>
<dbReference type="AlphaFoldDB" id="A0A2S6MWH1"/>
<evidence type="ECO:0000313" key="5">
    <source>
        <dbReference type="Proteomes" id="UP000239089"/>
    </source>
</evidence>
<dbReference type="InterPro" id="IPR012373">
    <property type="entry name" value="Ferrdict_sens_TM"/>
</dbReference>
<proteinExistence type="predicted"/>
<reference evidence="4 5" key="1">
    <citation type="journal article" date="2018" name="Arch. Microbiol.">
        <title>New insights into the metabolic potential of the phototrophic purple bacterium Rhodopila globiformis DSM 161(T) from its draft genome sequence and evidence for a vanadium-dependent nitrogenase.</title>
        <authorList>
            <person name="Imhoff J.F."/>
            <person name="Rahn T."/>
            <person name="Kunzel S."/>
            <person name="Neulinger S.C."/>
        </authorList>
    </citation>
    <scope>NUCLEOTIDE SEQUENCE [LARGE SCALE GENOMIC DNA]</scope>
    <source>
        <strain evidence="4 5">DSM 16996</strain>
    </source>
</reference>
<keyword evidence="1" id="KW-1133">Transmembrane helix</keyword>
<evidence type="ECO:0008006" key="6">
    <source>
        <dbReference type="Google" id="ProtNLM"/>
    </source>
</evidence>